<feature type="region of interest" description="Disordered" evidence="1">
    <location>
        <begin position="1"/>
        <end position="60"/>
    </location>
</feature>
<evidence type="ECO:0000313" key="3">
    <source>
        <dbReference type="Proteomes" id="UP000288805"/>
    </source>
</evidence>
<reference evidence="2 3" key="1">
    <citation type="journal article" date="2018" name="PLoS Genet.">
        <title>Population sequencing reveals clonal diversity and ancestral inbreeding in the grapevine cultivar Chardonnay.</title>
        <authorList>
            <person name="Roach M.J."/>
            <person name="Johnson D.L."/>
            <person name="Bohlmann J."/>
            <person name="van Vuuren H.J."/>
            <person name="Jones S.J."/>
            <person name="Pretorius I.S."/>
            <person name="Schmidt S.A."/>
            <person name="Borneman A.R."/>
        </authorList>
    </citation>
    <scope>NUCLEOTIDE SEQUENCE [LARGE SCALE GENOMIC DNA]</scope>
    <source>
        <strain evidence="3">cv. Chardonnay</strain>
        <tissue evidence="2">Leaf</tissue>
    </source>
</reference>
<evidence type="ECO:0000256" key="1">
    <source>
        <dbReference type="SAM" id="MobiDB-lite"/>
    </source>
</evidence>
<proteinExistence type="predicted"/>
<dbReference type="EMBL" id="QGNW01001273">
    <property type="protein sequence ID" value="RVW47653.1"/>
    <property type="molecule type" value="Genomic_DNA"/>
</dbReference>
<dbReference type="Proteomes" id="UP000288805">
    <property type="component" value="Unassembled WGS sequence"/>
</dbReference>
<sequence>MKENCWRLHGKLQSRRKGNNNQNGQVGQQGGHVHMAQSEDCSRKEASNSKGSSGGRLNKEEIERLRSFLTSLEKPSASCSLLA</sequence>
<comment type="caution">
    <text evidence="2">The sequence shown here is derived from an EMBL/GenBank/DDBJ whole genome shotgun (WGS) entry which is preliminary data.</text>
</comment>
<accession>A0A438EIT9</accession>
<name>A0A438EIT9_VITVI</name>
<protein>
    <submittedName>
        <fullName evidence="2">Uncharacterized protein</fullName>
    </submittedName>
</protein>
<gene>
    <name evidence="2" type="ORF">CK203_095485</name>
</gene>
<feature type="compositionally biased region" description="Basic residues" evidence="1">
    <location>
        <begin position="8"/>
        <end position="18"/>
    </location>
</feature>
<organism evidence="2 3">
    <name type="scientific">Vitis vinifera</name>
    <name type="common">Grape</name>
    <dbReference type="NCBI Taxonomy" id="29760"/>
    <lineage>
        <taxon>Eukaryota</taxon>
        <taxon>Viridiplantae</taxon>
        <taxon>Streptophyta</taxon>
        <taxon>Embryophyta</taxon>
        <taxon>Tracheophyta</taxon>
        <taxon>Spermatophyta</taxon>
        <taxon>Magnoliopsida</taxon>
        <taxon>eudicotyledons</taxon>
        <taxon>Gunneridae</taxon>
        <taxon>Pentapetalae</taxon>
        <taxon>rosids</taxon>
        <taxon>Vitales</taxon>
        <taxon>Vitaceae</taxon>
        <taxon>Viteae</taxon>
        <taxon>Vitis</taxon>
    </lineage>
</organism>
<dbReference type="AlphaFoldDB" id="A0A438EIT9"/>
<evidence type="ECO:0000313" key="2">
    <source>
        <dbReference type="EMBL" id="RVW47653.1"/>
    </source>
</evidence>